<dbReference type="PANTHER" id="PTHR43536:SF1">
    <property type="entry name" value="MANNOSYLGLYCOPROTEIN ENDO-BETA-MANNOSIDASE"/>
    <property type="match status" value="1"/>
</dbReference>
<dbReference type="SUPFAM" id="SSF49785">
    <property type="entry name" value="Galactose-binding domain-like"/>
    <property type="match status" value="1"/>
</dbReference>
<proteinExistence type="predicted"/>
<evidence type="ECO:0000313" key="6">
    <source>
        <dbReference type="Proteomes" id="UP000301309"/>
    </source>
</evidence>
<keyword evidence="1" id="KW-0378">Hydrolase</keyword>
<dbReference type="SUPFAM" id="SSF49303">
    <property type="entry name" value="beta-Galactosidase/glucuronidase domain"/>
    <property type="match status" value="1"/>
</dbReference>
<feature type="domain" description="Beta-mannosidase-like galactose-binding" evidence="4">
    <location>
        <begin position="6"/>
        <end position="62"/>
    </location>
</feature>
<accession>A0A4D4LD51</accession>
<feature type="region of interest" description="Disordered" evidence="3">
    <location>
        <begin position="184"/>
        <end position="234"/>
    </location>
</feature>
<dbReference type="Proteomes" id="UP000301309">
    <property type="component" value="Unassembled WGS sequence"/>
</dbReference>
<sequence length="234" mass="24603">MADPSRRTYLDVSGVVSAADVYVNGVQVATKERIAGAYTQHELDVTDLVRAGTNTVAFRVQPNDPRKNLTMGWIDWLQPPPDENMGIVRDVLVRRGGPVALRDAHVTTRLDTESLASAELTVKARVRNDSTASVTATVSGTAGPAAISRTVSLAPHETKAVTFAPPTSPSCDWTGPRCGGPPGWATSRCTTSTSPPPSRALPPTPPTTASASAMSRRRSTPTAPASTASTDVRC</sequence>
<dbReference type="GO" id="GO:0005975">
    <property type="term" value="P:carbohydrate metabolic process"/>
    <property type="evidence" value="ECO:0007669"/>
    <property type="project" value="UniProtKB-ARBA"/>
</dbReference>
<evidence type="ECO:0000256" key="3">
    <source>
        <dbReference type="SAM" id="MobiDB-lite"/>
    </source>
</evidence>
<dbReference type="EMBL" id="BJHW01000002">
    <property type="protein sequence ID" value="GDY59035.1"/>
    <property type="molecule type" value="Genomic_DNA"/>
</dbReference>
<keyword evidence="6" id="KW-1185">Reference proteome</keyword>
<protein>
    <recommendedName>
        <fullName evidence="4">Beta-mannosidase-like galactose-binding domain-containing protein</fullName>
    </recommendedName>
</protein>
<evidence type="ECO:0000313" key="5">
    <source>
        <dbReference type="EMBL" id="GDY59035.1"/>
    </source>
</evidence>
<gene>
    <name evidence="5" type="ORF">SVIO_096580</name>
</gene>
<dbReference type="InterPro" id="IPR043534">
    <property type="entry name" value="EBDG/EBM"/>
</dbReference>
<evidence type="ECO:0000256" key="1">
    <source>
        <dbReference type="ARBA" id="ARBA00022801"/>
    </source>
</evidence>
<organism evidence="5 6">
    <name type="scientific">Streptomyces violaceusniger</name>
    <dbReference type="NCBI Taxonomy" id="68280"/>
    <lineage>
        <taxon>Bacteria</taxon>
        <taxon>Bacillati</taxon>
        <taxon>Actinomycetota</taxon>
        <taxon>Actinomycetes</taxon>
        <taxon>Kitasatosporales</taxon>
        <taxon>Streptomycetaceae</taxon>
        <taxon>Streptomyces</taxon>
        <taxon>Streptomyces violaceusniger group</taxon>
    </lineage>
</organism>
<keyword evidence="2" id="KW-0326">Glycosidase</keyword>
<evidence type="ECO:0000256" key="2">
    <source>
        <dbReference type="ARBA" id="ARBA00023295"/>
    </source>
</evidence>
<reference evidence="5 6" key="1">
    <citation type="journal article" date="2020" name="Int. J. Syst. Evol. Microbiol.">
        <title>Reclassification of Streptomyces castelarensis and Streptomyces sporoclivatus as later heterotypic synonyms of Streptomyces antimycoticus.</title>
        <authorList>
            <person name="Komaki H."/>
            <person name="Tamura T."/>
        </authorList>
    </citation>
    <scope>NUCLEOTIDE SEQUENCE [LARGE SCALE GENOMIC DNA]</scope>
    <source>
        <strain evidence="5 6">NBRC 13459</strain>
    </source>
</reference>
<dbReference type="InterPro" id="IPR008979">
    <property type="entry name" value="Galactose-bd-like_sf"/>
</dbReference>
<name>A0A4D4LD51_STRVO</name>
<dbReference type="AlphaFoldDB" id="A0A4D4LD51"/>
<dbReference type="GO" id="GO:0004553">
    <property type="term" value="F:hydrolase activity, hydrolyzing O-glycosyl compounds"/>
    <property type="evidence" value="ECO:0007669"/>
    <property type="project" value="InterPro"/>
</dbReference>
<feature type="compositionally biased region" description="Low complexity" evidence="3">
    <location>
        <begin position="207"/>
        <end position="234"/>
    </location>
</feature>
<dbReference type="InterPro" id="IPR013783">
    <property type="entry name" value="Ig-like_fold"/>
</dbReference>
<dbReference type="Gene3D" id="2.60.40.10">
    <property type="entry name" value="Immunoglobulins"/>
    <property type="match status" value="1"/>
</dbReference>
<dbReference type="InterPro" id="IPR054593">
    <property type="entry name" value="Beta-mannosidase-like_N2"/>
</dbReference>
<dbReference type="Gene3D" id="2.60.120.260">
    <property type="entry name" value="Galactose-binding domain-like"/>
    <property type="match status" value="1"/>
</dbReference>
<dbReference type="PANTHER" id="PTHR43536">
    <property type="entry name" value="MANNOSYLGLYCOPROTEIN ENDO-BETA-MANNOSIDASE"/>
    <property type="match status" value="1"/>
</dbReference>
<evidence type="ECO:0000259" key="4">
    <source>
        <dbReference type="Pfam" id="PF22666"/>
    </source>
</evidence>
<dbReference type="InterPro" id="IPR036156">
    <property type="entry name" value="Beta-gal/glucu_dom_sf"/>
</dbReference>
<dbReference type="Pfam" id="PF22666">
    <property type="entry name" value="Glyco_hydro_2_N2"/>
    <property type="match status" value="1"/>
</dbReference>
<feature type="compositionally biased region" description="Pro residues" evidence="3">
    <location>
        <begin position="194"/>
        <end position="206"/>
    </location>
</feature>
<comment type="caution">
    <text evidence="5">The sequence shown here is derived from an EMBL/GenBank/DDBJ whole genome shotgun (WGS) entry which is preliminary data.</text>
</comment>